<dbReference type="PROSITE" id="PS51340">
    <property type="entry name" value="MOSC"/>
    <property type="match status" value="1"/>
</dbReference>
<name>A0ABW7I5X3_9RHOB</name>
<dbReference type="EMBL" id="JBIHMM010000001">
    <property type="protein sequence ID" value="MFH0253576.1"/>
    <property type="molecule type" value="Genomic_DNA"/>
</dbReference>
<accession>A0ABW7I5X3</accession>
<evidence type="ECO:0000313" key="3">
    <source>
        <dbReference type="Proteomes" id="UP001607157"/>
    </source>
</evidence>
<keyword evidence="3" id="KW-1185">Reference proteome</keyword>
<evidence type="ECO:0000259" key="1">
    <source>
        <dbReference type="PROSITE" id="PS51340"/>
    </source>
</evidence>
<dbReference type="Proteomes" id="UP001607157">
    <property type="component" value="Unassembled WGS sequence"/>
</dbReference>
<dbReference type="PANTHER" id="PTHR36930">
    <property type="entry name" value="METAL-SULFUR CLUSTER BIOSYNTHESIS PROTEINS YUAD-RELATED"/>
    <property type="match status" value="1"/>
</dbReference>
<dbReference type="Pfam" id="PF03473">
    <property type="entry name" value="MOSC"/>
    <property type="match status" value="1"/>
</dbReference>
<dbReference type="InterPro" id="IPR052716">
    <property type="entry name" value="MOSC_domain"/>
</dbReference>
<protein>
    <submittedName>
        <fullName evidence="2">MOSC domain-containing protein</fullName>
    </submittedName>
</protein>
<dbReference type="RefSeq" id="WP_377172799.1">
    <property type="nucleotide sequence ID" value="NZ_JBHTJC010000005.1"/>
</dbReference>
<reference evidence="2 3" key="1">
    <citation type="submission" date="2024-10" db="EMBL/GenBank/DDBJ databases">
        <authorList>
            <person name="Yang X.-N."/>
        </authorList>
    </citation>
    <scope>NUCLEOTIDE SEQUENCE [LARGE SCALE GENOMIC DNA]</scope>
    <source>
        <strain evidence="2 3">CAU 1059</strain>
    </source>
</reference>
<dbReference type="PANTHER" id="PTHR36930:SF1">
    <property type="entry name" value="MOSC DOMAIN-CONTAINING PROTEIN"/>
    <property type="match status" value="1"/>
</dbReference>
<evidence type="ECO:0000313" key="2">
    <source>
        <dbReference type="EMBL" id="MFH0253576.1"/>
    </source>
</evidence>
<gene>
    <name evidence="2" type="ORF">ACGRVM_06715</name>
</gene>
<dbReference type="Gene3D" id="2.40.33.20">
    <property type="entry name" value="PK beta-barrel domain-like"/>
    <property type="match status" value="1"/>
</dbReference>
<sequence>MPALELTSHTARVTWLGSVVPAEGREGIRSAPREAIELDFAGMSDEVHSGRTRPSCSRVTNQFPKGTEIANTRQLSILSAEELAAIADEMGLDALDPVWLGASMVIEGIPDFSHMPPSSRLQGPDGASIVIDMQNRPCVYPALEIEKDLPGQGKPFKGAANGRRGVTAWVERGGRLAIGDELRLFVPDQRAWAPGG</sequence>
<dbReference type="InterPro" id="IPR011037">
    <property type="entry name" value="Pyrv_Knase-like_insert_dom_sf"/>
</dbReference>
<feature type="domain" description="MOSC" evidence="1">
    <location>
        <begin position="44"/>
        <end position="185"/>
    </location>
</feature>
<comment type="caution">
    <text evidence="2">The sequence shown here is derived from an EMBL/GenBank/DDBJ whole genome shotgun (WGS) entry which is preliminary data.</text>
</comment>
<dbReference type="SUPFAM" id="SSF50800">
    <property type="entry name" value="PK beta-barrel domain-like"/>
    <property type="match status" value="1"/>
</dbReference>
<dbReference type="InterPro" id="IPR005302">
    <property type="entry name" value="MoCF_Sase_C"/>
</dbReference>
<proteinExistence type="predicted"/>
<organism evidence="2 3">
    <name type="scientific">Roseovarius aquimarinus</name>
    <dbReference type="NCBI Taxonomy" id="1229156"/>
    <lineage>
        <taxon>Bacteria</taxon>
        <taxon>Pseudomonadati</taxon>
        <taxon>Pseudomonadota</taxon>
        <taxon>Alphaproteobacteria</taxon>
        <taxon>Rhodobacterales</taxon>
        <taxon>Roseobacteraceae</taxon>
        <taxon>Roseovarius</taxon>
    </lineage>
</organism>